<reference evidence="1" key="1">
    <citation type="submission" date="2021-02" db="EMBL/GenBank/DDBJ databases">
        <authorList>
            <person name="Nowell W R."/>
        </authorList>
    </citation>
    <scope>NUCLEOTIDE SEQUENCE</scope>
</reference>
<comment type="caution">
    <text evidence="1">The sequence shown here is derived from an EMBL/GenBank/DDBJ whole genome shotgun (WGS) entry which is preliminary data.</text>
</comment>
<proteinExistence type="predicted"/>
<accession>A0A814I7T5</accession>
<organism evidence="1 2">
    <name type="scientific">Adineta ricciae</name>
    <name type="common">Rotifer</name>
    <dbReference type="NCBI Taxonomy" id="249248"/>
    <lineage>
        <taxon>Eukaryota</taxon>
        <taxon>Metazoa</taxon>
        <taxon>Spiralia</taxon>
        <taxon>Gnathifera</taxon>
        <taxon>Rotifera</taxon>
        <taxon>Eurotatoria</taxon>
        <taxon>Bdelloidea</taxon>
        <taxon>Adinetida</taxon>
        <taxon>Adinetidae</taxon>
        <taxon>Adineta</taxon>
    </lineage>
</organism>
<evidence type="ECO:0000313" key="1">
    <source>
        <dbReference type="EMBL" id="CAF1021758.1"/>
    </source>
</evidence>
<protein>
    <submittedName>
        <fullName evidence="1">Uncharacterized protein</fullName>
    </submittedName>
</protein>
<gene>
    <name evidence="1" type="ORF">EDS130_LOCUS15934</name>
</gene>
<name>A0A814I7T5_ADIRI</name>
<dbReference type="AlphaFoldDB" id="A0A814I7T5"/>
<sequence length="479" mass="53645">MPAPFTESAIKGIVKPEQVGECVVRRLVPYFFDLRGAASGGCFFLSGAALQGDKDILKVLFFQSPACTTCRIKKRTALFSRALFISAVIVNSRGSAPGNRAGCWNRLSAFVEWGISVFVYQYWFSPSMCLRICRNAPCPYGAAIPSTRRRGCAGGTRGPDGIYVGEGGGGISPSQFGFRAHEVYICQADDHDVMLAEVPAAHGRFAELVFRHAVTGVIVAAGGGKVHLLLHTFIPSVLNTIEIQYNYHLYIGYDRDDPCYIKNTSSSDFRVYIKTNVLYGIDQRITAIWNILAAIAYKDDCDYFYPANDDLQLRTKGWTSAAIQLLQSCGVASNFGIVAFRDISACEYPTFHLTHRKHLDLHDGIYYPLPSHGAHQDTWIFSLYRAWNCSFFLPQYQLKNHVGLSVKTRYDYGDDSKITLWVRRSRKYLYNRLMNFSTTDYNQSSIDLSHINSHIELKVPCSIEDKEKIDASLLADANK</sequence>
<evidence type="ECO:0000313" key="2">
    <source>
        <dbReference type="Proteomes" id="UP000663852"/>
    </source>
</evidence>
<dbReference type="Proteomes" id="UP000663852">
    <property type="component" value="Unassembled WGS sequence"/>
</dbReference>
<dbReference type="EMBL" id="CAJNOJ010000068">
    <property type="protein sequence ID" value="CAF1021758.1"/>
    <property type="molecule type" value="Genomic_DNA"/>
</dbReference>